<proteinExistence type="predicted"/>
<dbReference type="RefSeq" id="WP_261403776.1">
    <property type="nucleotide sequence ID" value="NZ_CP081869.1"/>
</dbReference>
<name>A0A9E6UQ75_9HYPH</name>
<reference evidence="1" key="1">
    <citation type="submission" date="2021-08" db="EMBL/GenBank/DDBJ databases">
        <authorList>
            <person name="Zhang H."/>
            <person name="Xu M."/>
            <person name="Yu Z."/>
            <person name="Yang L."/>
            <person name="Cai Y."/>
        </authorList>
    </citation>
    <scope>NUCLEOTIDE SEQUENCE</scope>
    <source>
        <strain evidence="1">CHL1</strain>
    </source>
</reference>
<organism evidence="1 2">
    <name type="scientific">Chenggangzhangella methanolivorans</name>
    <dbReference type="NCBI Taxonomy" id="1437009"/>
    <lineage>
        <taxon>Bacteria</taxon>
        <taxon>Pseudomonadati</taxon>
        <taxon>Pseudomonadota</taxon>
        <taxon>Alphaproteobacteria</taxon>
        <taxon>Hyphomicrobiales</taxon>
        <taxon>Methylopilaceae</taxon>
        <taxon>Chenggangzhangella</taxon>
    </lineage>
</organism>
<keyword evidence="2" id="KW-1185">Reference proteome</keyword>
<dbReference type="InterPro" id="IPR011050">
    <property type="entry name" value="Pectin_lyase_fold/virulence"/>
</dbReference>
<sequence length="220" mass="23268">MVKNLLGYRASGFPRGETRFQTKALWTRGISHWTGPGSSGNVFSDCQVSNVDQAFDAPGRGLRFERCSATDCYTWGFKQAHNGFGTRFTDCVATRCGYAGFVFSQTQAAGEMTVKVLRIVNCRSIDSGTSNCTGSPTTTSTPVGVPALWADPKASGFLFTGASGLSPEDVEILGGAATDRYGRMVFGVNNATASRTISVDRAFLSQGSASAPTANVGRLN</sequence>
<accession>A0A9E6UQ75</accession>
<dbReference type="InterPro" id="IPR012334">
    <property type="entry name" value="Pectin_lyas_fold"/>
</dbReference>
<protein>
    <submittedName>
        <fullName evidence="1">Uncharacterized protein</fullName>
    </submittedName>
</protein>
<dbReference type="SUPFAM" id="SSF51126">
    <property type="entry name" value="Pectin lyase-like"/>
    <property type="match status" value="1"/>
</dbReference>
<evidence type="ECO:0000313" key="2">
    <source>
        <dbReference type="Proteomes" id="UP000825701"/>
    </source>
</evidence>
<dbReference type="KEGG" id="cmet:K6K41_02485"/>
<dbReference type="Proteomes" id="UP000825701">
    <property type="component" value="Chromosome"/>
</dbReference>
<dbReference type="EMBL" id="CP081869">
    <property type="protein sequence ID" value="QZO00605.1"/>
    <property type="molecule type" value="Genomic_DNA"/>
</dbReference>
<dbReference type="AlphaFoldDB" id="A0A9E6UQ75"/>
<evidence type="ECO:0000313" key="1">
    <source>
        <dbReference type="EMBL" id="QZO00605.1"/>
    </source>
</evidence>
<gene>
    <name evidence="1" type="ORF">K6K41_02485</name>
</gene>
<dbReference type="Gene3D" id="2.160.20.10">
    <property type="entry name" value="Single-stranded right-handed beta-helix, Pectin lyase-like"/>
    <property type="match status" value="1"/>
</dbReference>